<evidence type="ECO:0000313" key="2">
    <source>
        <dbReference type="EMBL" id="NMW39775.1"/>
    </source>
</evidence>
<dbReference type="PANTHER" id="PTHR43581:SF4">
    <property type="entry name" value="ATP_GTP PHOSPHATASE"/>
    <property type="match status" value="1"/>
</dbReference>
<reference evidence="2 3" key="1">
    <citation type="submission" date="2020-04" db="EMBL/GenBank/DDBJ databases">
        <title>A novel gut-associated lysogenic phage, Bacteroides phage BV01, alters the host transcriptome and bile acid metabolism in Bacteroides vulgatus.</title>
        <authorList>
            <person name="Campbell D.E."/>
            <person name="Ly L."/>
            <person name="Ridlon J.M."/>
            <person name="Hsiao A."/>
            <person name="Degnan P.H."/>
        </authorList>
    </citation>
    <scope>NUCLEOTIDE SEQUENCE [LARGE SCALE GENOMIC DNA]</scope>
    <source>
        <strain evidence="2 3">VPI-BV8526</strain>
    </source>
</reference>
<comment type="caution">
    <text evidence="2">The sequence shown here is derived from an EMBL/GenBank/DDBJ whole genome shotgun (WGS) entry which is preliminary data.</text>
</comment>
<dbReference type="InterPro" id="IPR041685">
    <property type="entry name" value="AAA_GajA/Old/RecF-like"/>
</dbReference>
<dbReference type="Gene3D" id="3.40.50.300">
    <property type="entry name" value="P-loop containing nucleotide triphosphate hydrolases"/>
    <property type="match status" value="1"/>
</dbReference>
<dbReference type="SUPFAM" id="SSF52540">
    <property type="entry name" value="P-loop containing nucleoside triphosphate hydrolases"/>
    <property type="match status" value="1"/>
</dbReference>
<dbReference type="AlphaFoldDB" id="A0A848QK61"/>
<gene>
    <name evidence="2" type="ORF">HKQ55_06340</name>
</gene>
<proteinExistence type="predicted"/>
<evidence type="ECO:0000313" key="3">
    <source>
        <dbReference type="Proteomes" id="UP000583639"/>
    </source>
</evidence>
<feature type="domain" description="Endonuclease GajA/Old nuclease/RecF-like AAA" evidence="1">
    <location>
        <begin position="58"/>
        <end position="568"/>
    </location>
</feature>
<dbReference type="Pfam" id="PF13175">
    <property type="entry name" value="AAA_15"/>
    <property type="match status" value="1"/>
</dbReference>
<dbReference type="Proteomes" id="UP000583639">
    <property type="component" value="Unassembled WGS sequence"/>
</dbReference>
<organism evidence="2 3">
    <name type="scientific">Phocaeicola vulgatus</name>
    <name type="common">Bacteroides vulgatus</name>
    <dbReference type="NCBI Taxonomy" id="821"/>
    <lineage>
        <taxon>Bacteria</taxon>
        <taxon>Pseudomonadati</taxon>
        <taxon>Bacteroidota</taxon>
        <taxon>Bacteroidia</taxon>
        <taxon>Bacteroidales</taxon>
        <taxon>Bacteroidaceae</taxon>
        <taxon>Phocaeicola</taxon>
    </lineage>
</organism>
<dbReference type="CDD" id="cd00267">
    <property type="entry name" value="ABC_ATPase"/>
    <property type="match status" value="1"/>
</dbReference>
<dbReference type="InterPro" id="IPR027417">
    <property type="entry name" value="P-loop_NTPase"/>
</dbReference>
<name>A0A848QK61_PHOVU</name>
<sequence>MAFTIICIHPIVGCKYLKILKEGEYYFFNDWYREENGHIIRNEDNTFKKGFFGNGITIQAVVGKNGSGKSSLLELIYRILNNFSYVTTEGVYRAKAERLYYIKGIKAELYFELDGQLGCVKVEDDTVTFVYGENNPLKLYFPASKNYEETDGWLNARPLDGFDHDAIRGMERRIIGENIEKTLNHFFYSLVVNYSIQSLNPCDYEYEEAYGEDADDWADNSWLTSLYRKNDGYMVPIGFEPYRGNNQIDLVNQKELAEDRVAALLIDAEKHGHKLLPGYSYSSIDFTYDQKFSLRFDHPAEDDDISTDAIQKIAEDLKSERSNLFFEFYGIDEGYKQNDCHLFKRAFMYLIDKTFSVSRNYPDYEDYSELSDAFFDLEHKLLPKEKDMVVSLIEKVKKEPSHIGVKVHQTLHFLERLIYIDEAEQSEMNNNGFSYEEYIQQFFPDMNIEGPKTIMEYYPPPIFRNYIYLKNDMNQECIEFPLLSSGERQYLFMLSAYLYHLRNIISVPENAGRVKYHNVCLFLDEIELCFHPEYQRLFVANLLQSLKDNKVTESVNVNVVLTTHSPFVLSDIPQSNILYLENGEDVKEQMKVKTFASNINELLAESFFLNGGFVGEFACQVVNDLTSFLLGKQHERRWDMDSADQLIETVGDDVVKIQLRRLFIRKFGKNNQAYKTWVQKEFERLGLNQENR</sequence>
<dbReference type="RefSeq" id="WP_172769930.1">
    <property type="nucleotide sequence ID" value="NZ_JABDSI010000095.1"/>
</dbReference>
<accession>A0A848QK61</accession>
<protein>
    <submittedName>
        <fullName evidence="2">AAA family ATPase</fullName>
    </submittedName>
</protein>
<evidence type="ECO:0000259" key="1">
    <source>
        <dbReference type="Pfam" id="PF13175"/>
    </source>
</evidence>
<dbReference type="EMBL" id="JABDSI010000095">
    <property type="protein sequence ID" value="NMW39775.1"/>
    <property type="molecule type" value="Genomic_DNA"/>
</dbReference>
<dbReference type="PANTHER" id="PTHR43581">
    <property type="entry name" value="ATP/GTP PHOSPHATASE"/>
    <property type="match status" value="1"/>
</dbReference>
<dbReference type="InterPro" id="IPR051396">
    <property type="entry name" value="Bact_Antivir_Def_Nuclease"/>
</dbReference>